<dbReference type="GO" id="GO:0005774">
    <property type="term" value="C:vacuolar membrane"/>
    <property type="evidence" value="ECO:0007669"/>
    <property type="project" value="TreeGrafter"/>
</dbReference>
<dbReference type="InterPro" id="IPR006603">
    <property type="entry name" value="PQ-loop_rpt"/>
</dbReference>
<evidence type="ECO:0000313" key="10">
    <source>
        <dbReference type="Proteomes" id="UP001054902"/>
    </source>
</evidence>
<gene>
    <name evidence="9" type="ORF">CTEN210_12720</name>
</gene>
<feature type="transmembrane region" description="Helical" evidence="8">
    <location>
        <begin position="113"/>
        <end position="135"/>
    </location>
</feature>
<evidence type="ECO:0000256" key="7">
    <source>
        <dbReference type="SAM" id="MobiDB-lite"/>
    </source>
</evidence>
<evidence type="ECO:0000256" key="5">
    <source>
        <dbReference type="ARBA" id="ARBA00022989"/>
    </source>
</evidence>
<dbReference type="SMART" id="SM00679">
    <property type="entry name" value="CTNS"/>
    <property type="match status" value="2"/>
</dbReference>
<dbReference type="AlphaFoldDB" id="A0AAD3D1Z1"/>
<keyword evidence="6 8" id="KW-0472">Membrane</keyword>
<organism evidence="9 10">
    <name type="scientific">Chaetoceros tenuissimus</name>
    <dbReference type="NCBI Taxonomy" id="426638"/>
    <lineage>
        <taxon>Eukaryota</taxon>
        <taxon>Sar</taxon>
        <taxon>Stramenopiles</taxon>
        <taxon>Ochrophyta</taxon>
        <taxon>Bacillariophyta</taxon>
        <taxon>Coscinodiscophyceae</taxon>
        <taxon>Chaetocerotophycidae</taxon>
        <taxon>Chaetocerotales</taxon>
        <taxon>Chaetocerotaceae</taxon>
        <taxon>Chaetoceros</taxon>
    </lineage>
</organism>
<evidence type="ECO:0000256" key="1">
    <source>
        <dbReference type="ARBA" id="ARBA00004127"/>
    </source>
</evidence>
<dbReference type="Proteomes" id="UP001054902">
    <property type="component" value="Unassembled WGS sequence"/>
</dbReference>
<feature type="compositionally biased region" description="Acidic residues" evidence="7">
    <location>
        <begin position="28"/>
        <end position="40"/>
    </location>
</feature>
<dbReference type="Pfam" id="PF04193">
    <property type="entry name" value="PQ-loop"/>
    <property type="match status" value="2"/>
</dbReference>
<dbReference type="GO" id="GO:0015184">
    <property type="term" value="F:L-cystine transmembrane transporter activity"/>
    <property type="evidence" value="ECO:0007669"/>
    <property type="project" value="TreeGrafter"/>
</dbReference>
<dbReference type="PANTHER" id="PTHR13131">
    <property type="entry name" value="CYSTINOSIN"/>
    <property type="match status" value="1"/>
</dbReference>
<comment type="caution">
    <text evidence="9">The sequence shown here is derived from an EMBL/GenBank/DDBJ whole genome shotgun (WGS) entry which is preliminary data.</text>
</comment>
<keyword evidence="4" id="KW-0677">Repeat</keyword>
<sequence length="405" mass="46177">MTEEGETQDVSNTTQEEEERTAEHLPLEQEEEFSDDDEDPLTSPLLNETANDSNISNDTNITMDYRAMVHKILDIYSDQSGSFSNLSKGLSIIFALGTVLGLVMPKNQDLPTVWYQSLSSIIGYSYFLSWSVSFYPQLITNYQQKSIEGLSTDSYVLAVVNYTCYTIYNTFFFFSKGIRQEYQDRHGQDSKITVQSNDVAFAIHALILNCILMYQIAYYGGFQSQPISKVTILIVVGTILLSLGYIACIYLLEGFLWIDFLYLMATIKLVLTILTYLPQILLNFQRKSTQGWNLWNVIFDCTGGVLSLLQLVWDSVDLDDVKHGLLGNVPKLILSFITLACDGLFFLQHHIYQDEDDSISHNGDDQSNSHYALLNEEQEQGIHEYHPTPRRGRDNNEEDIHTEFV</sequence>
<keyword evidence="5 8" id="KW-1133">Transmembrane helix</keyword>
<feature type="region of interest" description="Disordered" evidence="7">
    <location>
        <begin position="382"/>
        <end position="405"/>
    </location>
</feature>
<evidence type="ECO:0000313" key="9">
    <source>
        <dbReference type="EMBL" id="GFH56244.1"/>
    </source>
</evidence>
<feature type="transmembrane region" description="Helical" evidence="8">
    <location>
        <begin position="199"/>
        <end position="218"/>
    </location>
</feature>
<comment type="subcellular location">
    <subcellularLocation>
        <location evidence="1">Endomembrane system</location>
        <topology evidence="1">Multi-pass membrane protein</topology>
    </subcellularLocation>
</comment>
<evidence type="ECO:0000256" key="8">
    <source>
        <dbReference type="SAM" id="Phobius"/>
    </source>
</evidence>
<evidence type="ECO:0000256" key="6">
    <source>
        <dbReference type="ARBA" id="ARBA00023136"/>
    </source>
</evidence>
<keyword evidence="3 8" id="KW-0812">Transmembrane</keyword>
<accession>A0AAD3D1Z1</accession>
<evidence type="ECO:0000256" key="2">
    <source>
        <dbReference type="ARBA" id="ARBA00022448"/>
    </source>
</evidence>
<feature type="region of interest" description="Disordered" evidence="7">
    <location>
        <begin position="1"/>
        <end position="57"/>
    </location>
</feature>
<dbReference type="GO" id="GO:0012505">
    <property type="term" value="C:endomembrane system"/>
    <property type="evidence" value="ECO:0007669"/>
    <property type="project" value="UniProtKB-SubCell"/>
</dbReference>
<feature type="transmembrane region" description="Helical" evidence="8">
    <location>
        <begin position="258"/>
        <end position="282"/>
    </location>
</feature>
<keyword evidence="10" id="KW-1185">Reference proteome</keyword>
<feature type="transmembrane region" description="Helical" evidence="8">
    <location>
        <begin position="155"/>
        <end position="174"/>
    </location>
</feature>
<dbReference type="PANTHER" id="PTHR13131:SF5">
    <property type="entry name" value="CYSTINOSIN"/>
    <property type="match status" value="1"/>
</dbReference>
<evidence type="ECO:0000256" key="3">
    <source>
        <dbReference type="ARBA" id="ARBA00022692"/>
    </source>
</evidence>
<feature type="transmembrane region" description="Helical" evidence="8">
    <location>
        <begin position="294"/>
        <end position="313"/>
    </location>
</feature>
<protein>
    <submittedName>
        <fullName evidence="9">PQ-loop-domain-containing protein</fullName>
    </submittedName>
</protein>
<reference evidence="9 10" key="1">
    <citation type="journal article" date="2021" name="Sci. Rep.">
        <title>The genome of the diatom Chaetoceros tenuissimus carries an ancient integrated fragment of an extant virus.</title>
        <authorList>
            <person name="Hongo Y."/>
            <person name="Kimura K."/>
            <person name="Takaki Y."/>
            <person name="Yoshida Y."/>
            <person name="Baba S."/>
            <person name="Kobayashi G."/>
            <person name="Nagasaki K."/>
            <person name="Hano T."/>
            <person name="Tomaru Y."/>
        </authorList>
    </citation>
    <scope>NUCLEOTIDE SEQUENCE [LARGE SCALE GENOMIC DNA]</scope>
    <source>
        <strain evidence="9 10">NIES-3715</strain>
    </source>
</reference>
<evidence type="ECO:0000256" key="4">
    <source>
        <dbReference type="ARBA" id="ARBA00022737"/>
    </source>
</evidence>
<dbReference type="EMBL" id="BLLK01000051">
    <property type="protein sequence ID" value="GFH56244.1"/>
    <property type="molecule type" value="Genomic_DNA"/>
</dbReference>
<dbReference type="Gene3D" id="1.20.1280.290">
    <property type="match status" value="2"/>
</dbReference>
<keyword evidence="2" id="KW-0813">Transport</keyword>
<feature type="transmembrane region" description="Helical" evidence="8">
    <location>
        <begin position="333"/>
        <end position="352"/>
    </location>
</feature>
<feature type="compositionally biased region" description="Polar residues" evidence="7">
    <location>
        <begin position="44"/>
        <end position="57"/>
    </location>
</feature>
<feature type="transmembrane region" description="Helical" evidence="8">
    <location>
        <begin position="89"/>
        <end position="107"/>
    </location>
</feature>
<dbReference type="InterPro" id="IPR005282">
    <property type="entry name" value="LC_transporter"/>
</dbReference>
<name>A0AAD3D1Z1_9STRA</name>
<feature type="transmembrane region" description="Helical" evidence="8">
    <location>
        <begin position="230"/>
        <end position="252"/>
    </location>
</feature>
<proteinExistence type="predicted"/>